<accession>A0A9X2IGA8</accession>
<reference evidence="1" key="1">
    <citation type="submission" date="2022-05" db="EMBL/GenBank/DDBJ databases">
        <authorList>
            <person name="Tuo L."/>
        </authorList>
    </citation>
    <scope>NUCLEOTIDE SEQUENCE</scope>
    <source>
        <strain evidence="1">BSK12Z-4</strain>
    </source>
</reference>
<gene>
    <name evidence="1" type="ORF">M8330_20635</name>
</gene>
<sequence length="143" mass="16227">MSILNFVRSAMENPVVHRLIWRPLAASRLPDQAYYSLLDRLTHNDGWRPLNSLSWREVAWAGREPLLPAPLTPCLREARAAANRAIGDRFLADGIPLPFTRSFGFGPFHLIYGRDGTLQNRLIVTRWYVDATVRGRFISVGAL</sequence>
<organism evidence="1 2">
    <name type="scientific">Nocardioides bruguierae</name>
    <dbReference type="NCBI Taxonomy" id="2945102"/>
    <lineage>
        <taxon>Bacteria</taxon>
        <taxon>Bacillati</taxon>
        <taxon>Actinomycetota</taxon>
        <taxon>Actinomycetes</taxon>
        <taxon>Propionibacteriales</taxon>
        <taxon>Nocardioidaceae</taxon>
        <taxon>Nocardioides</taxon>
    </lineage>
</organism>
<dbReference type="Proteomes" id="UP001139485">
    <property type="component" value="Unassembled WGS sequence"/>
</dbReference>
<dbReference type="AlphaFoldDB" id="A0A9X2IGA8"/>
<evidence type="ECO:0000313" key="1">
    <source>
        <dbReference type="EMBL" id="MCM0622701.1"/>
    </source>
</evidence>
<keyword evidence="2" id="KW-1185">Reference proteome</keyword>
<evidence type="ECO:0000313" key="2">
    <source>
        <dbReference type="Proteomes" id="UP001139485"/>
    </source>
</evidence>
<dbReference type="EMBL" id="JAMOIL010000045">
    <property type="protein sequence ID" value="MCM0622701.1"/>
    <property type="molecule type" value="Genomic_DNA"/>
</dbReference>
<protein>
    <submittedName>
        <fullName evidence="1">Uncharacterized protein</fullName>
    </submittedName>
</protein>
<comment type="caution">
    <text evidence="1">The sequence shown here is derived from an EMBL/GenBank/DDBJ whole genome shotgun (WGS) entry which is preliminary data.</text>
</comment>
<name>A0A9X2IGA8_9ACTN</name>
<dbReference type="RefSeq" id="WP_250828870.1">
    <property type="nucleotide sequence ID" value="NZ_JAMOIL010000045.1"/>
</dbReference>
<proteinExistence type="predicted"/>